<dbReference type="STRING" id="569365.A0A0D2CQJ4"/>
<dbReference type="GO" id="GO:0008270">
    <property type="term" value="F:zinc ion binding"/>
    <property type="evidence" value="ECO:0007669"/>
    <property type="project" value="UniProtKB-KW"/>
</dbReference>
<dbReference type="SUPFAM" id="SSF57903">
    <property type="entry name" value="FYVE/PHD zinc finger"/>
    <property type="match status" value="1"/>
</dbReference>
<keyword evidence="13" id="KW-1185">Reference proteome</keyword>
<evidence type="ECO:0000256" key="10">
    <source>
        <dbReference type="SAM" id="MobiDB-lite"/>
    </source>
</evidence>
<dbReference type="Gene3D" id="3.30.1370.50">
    <property type="entry name" value="R3H-like domain"/>
    <property type="match status" value="1"/>
</dbReference>
<organism evidence="12 13">
    <name type="scientific">Cladophialophora immunda</name>
    <dbReference type="NCBI Taxonomy" id="569365"/>
    <lineage>
        <taxon>Eukaryota</taxon>
        <taxon>Fungi</taxon>
        <taxon>Dikarya</taxon>
        <taxon>Ascomycota</taxon>
        <taxon>Pezizomycotina</taxon>
        <taxon>Eurotiomycetes</taxon>
        <taxon>Chaetothyriomycetidae</taxon>
        <taxon>Chaetothyriales</taxon>
        <taxon>Herpotrichiellaceae</taxon>
        <taxon>Cladophialophora</taxon>
    </lineage>
</organism>
<keyword evidence="8" id="KW-0804">Transcription</keyword>
<feature type="region of interest" description="Disordered" evidence="10">
    <location>
        <begin position="1"/>
        <end position="120"/>
    </location>
</feature>
<dbReference type="PANTHER" id="PTHR12360">
    <property type="entry name" value="NUCLEAR TRANSCRIPTION FACTOR, X-BOX BINDING 1 NFX1"/>
    <property type="match status" value="1"/>
</dbReference>
<dbReference type="RefSeq" id="XP_016246080.1">
    <property type="nucleotide sequence ID" value="XM_016396224.1"/>
</dbReference>
<comment type="similarity">
    <text evidence="2">Belongs to the NFX1 family.</text>
</comment>
<keyword evidence="4" id="KW-0677">Repeat</keyword>
<dbReference type="VEuPathDB" id="FungiDB:PV07_09000"/>
<dbReference type="GO" id="GO:0000981">
    <property type="term" value="F:DNA-binding transcription factor activity, RNA polymerase II-specific"/>
    <property type="evidence" value="ECO:0007669"/>
    <property type="project" value="TreeGrafter"/>
</dbReference>
<protein>
    <recommendedName>
        <fullName evidence="11">R3H domain-containing protein</fullName>
    </recommendedName>
</protein>
<evidence type="ECO:0000256" key="2">
    <source>
        <dbReference type="ARBA" id="ARBA00007269"/>
    </source>
</evidence>
<evidence type="ECO:0000256" key="3">
    <source>
        <dbReference type="ARBA" id="ARBA00022723"/>
    </source>
</evidence>
<dbReference type="Pfam" id="PF01424">
    <property type="entry name" value="R3H"/>
    <property type="match status" value="1"/>
</dbReference>
<dbReference type="InterPro" id="IPR001374">
    <property type="entry name" value="R3H_dom"/>
</dbReference>
<dbReference type="SUPFAM" id="SSF82708">
    <property type="entry name" value="R3H domain"/>
    <property type="match status" value="1"/>
</dbReference>
<keyword evidence="9" id="KW-0539">Nucleus</keyword>
<dbReference type="OrthoDB" id="6512771at2759"/>
<evidence type="ECO:0000256" key="4">
    <source>
        <dbReference type="ARBA" id="ARBA00022737"/>
    </source>
</evidence>
<dbReference type="InterPro" id="IPR036867">
    <property type="entry name" value="R3H_dom_sf"/>
</dbReference>
<sequence length="1089" mass="120382">MEGSAVQQAPTPPNDNSNTNRGQRRRRRGGGGPSRPSPAQPETTAPIRQTAGRPFGGRLTRLHADAPPFVPSSLPPPPQSSTQSKDSKPRPPRPSNKTTPARTPQRPQGRRGSVARSTAPDIATRIHEDISHNLYECAICTNEIGRSSKVWSCRTCWTVFHIGCIKRWSKNEGSAVPRSAGQSDEETQTGKQWRCPGCNLPKDTFPSTYTCWCEKEIDPKNITGLPPHSCGQSCGRERTFPKACPHPCDLLCHAGPCPPCSAMGPKQSCYCGKQETTRRCVETNYETGWSCGAVCGDIMPCGEHTCQRPCHEGLCGACTTEIDARCYCGKLERKILCKDRGEEKPSSDWVGLFDCGQQCDRLMDCGVHRCEKPCHPQDAAIPHCPRSVDVVTHCPCGKTPLAKLDNGLRTLCTDPIPSCEKECGRSLPCGHKCKQTCHTGACSPCTLKISKPCRCGRNSFDVICHEATEEPPQCTRLCKATLNCGRHECGERCCTGERKASERQATKRKLKPLGSVTRALDENIEAEHICTRPCGRKLKCGNHVCQDLCHRGPCGSCREAIFDDISCSCGRTVLQAPLPCGTRPPPCNFPCNRTKDCGHPPVVHNCHLDEEECPKCPFLTEKQCLCGKKTLKNQPCWRADVLCGLVCGKPLQCGSHTCRKTCHRPGECEDAHQQCQQECGKTKKTCGHPCEQPCHAPSTCKEDKPCPFKVMITCDCQRKKEEVRCNARAHMPEPPGRQTSLKCDDECARLERNRKLALALHIPDDHTDEHVPYSTNTLNMYLEDVAWAHKQEEILRLFAADENEKRYRFPPMRKRQRGFIHSLAEDFGFDGESLDPEPHRHVVLFKTPKFVAAPMKTLAQAARIKRAQLNVSAPVQSTPDRKADEVKHDYNGLLLTKPRFALTEDELRPLVKKSAPTIEFDIIFLSNDEGVALLPTLSSDTPEQLVTLLASLQPTIAGEVIKHNLGASVVLCQFDTSDLEPKILQQQGRPSPSLSSGWSQVAAKKAAPAVAPQVKPVGQRPVYTVLGSRLAEAKRKKQDEEKLRKKSQQQEVVEDWEKEMEQEESDEAARRNSQDNVEPSGGVSASLEA</sequence>
<keyword evidence="5" id="KW-0863">Zinc-finger</keyword>
<keyword evidence="3" id="KW-0479">Metal-binding</keyword>
<evidence type="ECO:0000256" key="1">
    <source>
        <dbReference type="ARBA" id="ARBA00004123"/>
    </source>
</evidence>
<dbReference type="InterPro" id="IPR011011">
    <property type="entry name" value="Znf_FYVE_PHD"/>
</dbReference>
<dbReference type="Pfam" id="PF01422">
    <property type="entry name" value="zf-NF-X1"/>
    <property type="match status" value="8"/>
</dbReference>
<evidence type="ECO:0000313" key="13">
    <source>
        <dbReference type="Proteomes" id="UP000054466"/>
    </source>
</evidence>
<keyword evidence="6" id="KW-0862">Zinc</keyword>
<evidence type="ECO:0000256" key="9">
    <source>
        <dbReference type="ARBA" id="ARBA00023242"/>
    </source>
</evidence>
<dbReference type="EMBL" id="KN847044">
    <property type="protein sequence ID" value="KIW25864.1"/>
    <property type="molecule type" value="Genomic_DNA"/>
</dbReference>
<dbReference type="GO" id="GO:0000977">
    <property type="term" value="F:RNA polymerase II transcription regulatory region sequence-specific DNA binding"/>
    <property type="evidence" value="ECO:0007669"/>
    <property type="project" value="TreeGrafter"/>
</dbReference>
<dbReference type="InterPro" id="IPR000967">
    <property type="entry name" value="Znf_NFX1"/>
</dbReference>
<dbReference type="InterPro" id="IPR034078">
    <property type="entry name" value="NFX1_fam"/>
</dbReference>
<dbReference type="FunFam" id="3.30.1370.50:FF:000006">
    <property type="entry name" value="NF-X1 finger transcription factor"/>
    <property type="match status" value="1"/>
</dbReference>
<accession>A0A0D2CQJ4</accession>
<dbReference type="SMART" id="SM00393">
    <property type="entry name" value="R3H"/>
    <property type="match status" value="1"/>
</dbReference>
<name>A0A0D2CQJ4_9EURO</name>
<evidence type="ECO:0000313" key="12">
    <source>
        <dbReference type="EMBL" id="KIW25864.1"/>
    </source>
</evidence>
<dbReference type="AlphaFoldDB" id="A0A0D2CQJ4"/>
<evidence type="ECO:0000256" key="6">
    <source>
        <dbReference type="ARBA" id="ARBA00022833"/>
    </source>
</evidence>
<dbReference type="CDD" id="cd06008">
    <property type="entry name" value="NF-X1-zinc-finger"/>
    <property type="match status" value="6"/>
</dbReference>
<evidence type="ECO:0000256" key="8">
    <source>
        <dbReference type="ARBA" id="ARBA00023163"/>
    </source>
</evidence>
<dbReference type="GO" id="GO:0005634">
    <property type="term" value="C:nucleus"/>
    <property type="evidence" value="ECO:0007669"/>
    <property type="project" value="UniProtKB-SubCell"/>
</dbReference>
<feature type="region of interest" description="Disordered" evidence="10">
    <location>
        <begin position="1031"/>
        <end position="1089"/>
    </location>
</feature>
<proteinExistence type="inferred from homology"/>
<gene>
    <name evidence="12" type="ORF">PV07_09000</name>
</gene>
<dbReference type="SMART" id="SM00438">
    <property type="entry name" value="ZnF_NFX"/>
    <property type="match status" value="8"/>
</dbReference>
<keyword evidence="7" id="KW-0805">Transcription regulation</keyword>
<feature type="compositionally biased region" description="Basic and acidic residues" evidence="10">
    <location>
        <begin position="1031"/>
        <end position="1043"/>
    </location>
</feature>
<feature type="compositionally biased region" description="Pro residues" evidence="10">
    <location>
        <begin position="68"/>
        <end position="79"/>
    </location>
</feature>
<comment type="subcellular location">
    <subcellularLocation>
        <location evidence="1">Nucleus</location>
    </subcellularLocation>
</comment>
<evidence type="ECO:0000256" key="7">
    <source>
        <dbReference type="ARBA" id="ARBA00023015"/>
    </source>
</evidence>
<evidence type="ECO:0000259" key="11">
    <source>
        <dbReference type="PROSITE" id="PS51061"/>
    </source>
</evidence>
<feature type="domain" description="R3H" evidence="11">
    <location>
        <begin position="785"/>
        <end position="848"/>
    </location>
</feature>
<dbReference type="PANTHER" id="PTHR12360:SF12">
    <property type="entry name" value="TRANSCRIPTIONAL REPRESSOR NF-X1"/>
    <property type="match status" value="1"/>
</dbReference>
<dbReference type="CDD" id="cd16492">
    <property type="entry name" value="RING-CH-C4HC3_NFX1-like"/>
    <property type="match status" value="1"/>
</dbReference>
<dbReference type="Proteomes" id="UP000054466">
    <property type="component" value="Unassembled WGS sequence"/>
</dbReference>
<feature type="compositionally biased region" description="Acidic residues" evidence="10">
    <location>
        <begin position="1052"/>
        <end position="1066"/>
    </location>
</feature>
<dbReference type="HOGENOM" id="CLU_005714_2_0_1"/>
<dbReference type="GO" id="GO:0000122">
    <property type="term" value="P:negative regulation of transcription by RNA polymerase II"/>
    <property type="evidence" value="ECO:0007669"/>
    <property type="project" value="TreeGrafter"/>
</dbReference>
<evidence type="ECO:0000256" key="5">
    <source>
        <dbReference type="ARBA" id="ARBA00022771"/>
    </source>
</evidence>
<dbReference type="GeneID" id="27348194"/>
<dbReference type="PROSITE" id="PS51061">
    <property type="entry name" value="R3H"/>
    <property type="match status" value="1"/>
</dbReference>
<reference evidence="12 13" key="1">
    <citation type="submission" date="2015-01" db="EMBL/GenBank/DDBJ databases">
        <title>The Genome Sequence of Cladophialophora immunda CBS83496.</title>
        <authorList>
            <consortium name="The Broad Institute Genomics Platform"/>
            <person name="Cuomo C."/>
            <person name="de Hoog S."/>
            <person name="Gorbushina A."/>
            <person name="Stielow B."/>
            <person name="Teixiera M."/>
            <person name="Abouelleil A."/>
            <person name="Chapman S.B."/>
            <person name="Priest M."/>
            <person name="Young S.K."/>
            <person name="Wortman J."/>
            <person name="Nusbaum C."/>
            <person name="Birren B."/>
        </authorList>
    </citation>
    <scope>NUCLEOTIDE SEQUENCE [LARGE SCALE GENOMIC DNA]</scope>
    <source>
        <strain evidence="12 13">CBS 83496</strain>
    </source>
</reference>
<feature type="compositionally biased region" description="Polar residues" evidence="10">
    <location>
        <begin position="1"/>
        <end position="20"/>
    </location>
</feature>